<protein>
    <submittedName>
        <fullName evidence="1">Uncharacterized protein</fullName>
    </submittedName>
</protein>
<dbReference type="AlphaFoldDB" id="A0A8B6GMD4"/>
<comment type="caution">
    <text evidence="1">The sequence shown here is derived from an EMBL/GenBank/DDBJ whole genome shotgun (WGS) entry which is preliminary data.</text>
</comment>
<reference evidence="1" key="1">
    <citation type="submission" date="2018-11" db="EMBL/GenBank/DDBJ databases">
        <authorList>
            <person name="Alioto T."/>
            <person name="Alioto T."/>
        </authorList>
    </citation>
    <scope>NUCLEOTIDE SEQUENCE</scope>
</reference>
<dbReference type="EMBL" id="UYJE01008708">
    <property type="protein sequence ID" value="VDI66389.1"/>
    <property type="molecule type" value="Genomic_DNA"/>
</dbReference>
<keyword evidence="2" id="KW-1185">Reference proteome</keyword>
<proteinExistence type="predicted"/>
<evidence type="ECO:0000313" key="2">
    <source>
        <dbReference type="Proteomes" id="UP000596742"/>
    </source>
</evidence>
<evidence type="ECO:0000313" key="1">
    <source>
        <dbReference type="EMBL" id="VDI66389.1"/>
    </source>
</evidence>
<gene>
    <name evidence="1" type="ORF">MGAL_10B018330</name>
</gene>
<accession>A0A8B6GMD4</accession>
<dbReference type="Proteomes" id="UP000596742">
    <property type="component" value="Unassembled WGS sequence"/>
</dbReference>
<organism evidence="1 2">
    <name type="scientific">Mytilus galloprovincialis</name>
    <name type="common">Mediterranean mussel</name>
    <dbReference type="NCBI Taxonomy" id="29158"/>
    <lineage>
        <taxon>Eukaryota</taxon>
        <taxon>Metazoa</taxon>
        <taxon>Spiralia</taxon>
        <taxon>Lophotrochozoa</taxon>
        <taxon>Mollusca</taxon>
        <taxon>Bivalvia</taxon>
        <taxon>Autobranchia</taxon>
        <taxon>Pteriomorphia</taxon>
        <taxon>Mytilida</taxon>
        <taxon>Mytiloidea</taxon>
        <taxon>Mytilidae</taxon>
        <taxon>Mytilinae</taxon>
        <taxon>Mytilus</taxon>
    </lineage>
</organism>
<sequence>MESSVDVVDRFNVFLFGGTFSDRQNLVQLTLSEYDKGHISTSANSKDINDTAVFVDEEVEVYTFPLSQKASCEIWNFSDKELSQGISQLFINQYAIVIIIVSNEDITATEKIANVWRNFAFKGIQHVIITNLSQNSTSDVIQQTVQTFEVLDESLNTSKQSQSQVIRIPRTYHKLHTAGEKGFLTILITLLREEKDKVITGMDNLKKLKNAILKQRKDVVFCSTLDYNKIVTLADNENLLNRLTAQGLILKHGCYHNEGDFICVNPQLFLKLVYAIHIDSCNKTFHIAPNRFWHQDRPDRESLVKVLEDIPINGLLRQCLLPLLWQDLLSNKDQILLVSTEMERFGLLMPYKKMSMFSDVISLKDYPQLSSVDQLSLLMMGKMNDLKPSLNWYDDLQTSDIQLKLKVLFSQGVPPGCLERYIGAVYFVYKYVNNYYYGWKSGILLRIKDVYIYITTQNESLEYFVRTDIDLYSSFEEACKTLWMTVGLALDCFLNHVSIWQELNYQVYLSADGEQFRSCNIIGASSLTALLTNRYKKKDDIEEELETRVKILFPFQGKTNNNVHL</sequence>
<name>A0A8B6GMD4_MYTGA</name>
<dbReference type="OrthoDB" id="6106569at2759"/>